<dbReference type="EC" id="4.6.1.13" evidence="2"/>
<name>A0A918SPD3_9ACTN</name>
<feature type="signal peptide" evidence="6">
    <location>
        <begin position="1"/>
        <end position="42"/>
    </location>
</feature>
<dbReference type="GO" id="GO:0008081">
    <property type="term" value="F:phosphoric diester hydrolase activity"/>
    <property type="evidence" value="ECO:0007669"/>
    <property type="project" value="InterPro"/>
</dbReference>
<dbReference type="PANTHER" id="PTHR13593:SF113">
    <property type="entry name" value="SI:DKEY-266F7.9"/>
    <property type="match status" value="1"/>
</dbReference>
<dbReference type="PROSITE" id="PS50231">
    <property type="entry name" value="RICIN_B_LECTIN"/>
    <property type="match status" value="1"/>
</dbReference>
<dbReference type="GO" id="GO:0006629">
    <property type="term" value="P:lipid metabolic process"/>
    <property type="evidence" value="ECO:0007669"/>
    <property type="project" value="InterPro"/>
</dbReference>
<dbReference type="AlphaFoldDB" id="A0A918SPD3"/>
<dbReference type="SMART" id="SM00148">
    <property type="entry name" value="PLCXc"/>
    <property type="match status" value="1"/>
</dbReference>
<comment type="catalytic activity">
    <reaction evidence="1">
        <text>a 1,2-diacyl-sn-glycero-3-phospho-(1D-myo-inositol) = 1D-myo-inositol 1,2-cyclic phosphate + a 1,2-diacyl-sn-glycerol</text>
        <dbReference type="Rhea" id="RHEA:17093"/>
        <dbReference type="ChEBI" id="CHEBI:17815"/>
        <dbReference type="ChEBI" id="CHEBI:57880"/>
        <dbReference type="ChEBI" id="CHEBI:58484"/>
        <dbReference type="EC" id="4.6.1.13"/>
    </reaction>
</comment>
<evidence type="ECO:0000256" key="5">
    <source>
        <dbReference type="ARBA" id="ARBA00030782"/>
    </source>
</evidence>
<comment type="caution">
    <text evidence="8">The sequence shown here is derived from an EMBL/GenBank/DDBJ whole genome shotgun (WGS) entry which is preliminary data.</text>
</comment>
<sequence length="518" mass="56398">MSPTSLYGPRVRPRGPLRPLARLLTACAAAGSLLFAAAPAQAAGSTSSDAFYNMGSTSRADWMRSLAGTTSLASVSMPGTHDTLAIHGGQFVETQADHGDSAQTLSVQLDRGIRAIDIRVRVTENQYFTVHHAAYYQQANFDDVLSKAKAFLTAHKDETIVMRLKAECPQSGGGIADCKNDPSNVSSERIATIFDLYAKKYDGLFYKPSIERNSTGAVPTLSQARGKIVLGAFDSVGYSYGTSGFNSNTEDHWKAPGPEEKFDYVRANLERAVKGSASAMYVTYSSASTVPTYYPEEFAAGFGRWMGREYVWTEGVNSRLMRYLNDGGGNGRIGIVMMDFPGWALLENIIARNVGNMIKGSHPAIWLVNDNKTYVNSKYNRCMVRGPEFDSSKTGGLVTQRACQPTPPVSHQWGVAQPTSFDAKGYYWIKSSNGSCLTVPYNNGTPPPAGTQLYWWGCETRWFSGNQMWNVIPMEVGFVGTSRTAYAFINQWTGQCLAIDPATATVAGGKVTQDVCPK</sequence>
<dbReference type="Proteomes" id="UP000644020">
    <property type="component" value="Unassembled WGS sequence"/>
</dbReference>
<feature type="domain" description="Phosphatidylinositol-specific phospholipase C X" evidence="7">
    <location>
        <begin position="69"/>
        <end position="233"/>
    </location>
</feature>
<dbReference type="InterPro" id="IPR000909">
    <property type="entry name" value="PLipase_C_PInositol-sp_X_dom"/>
</dbReference>
<dbReference type="InterPro" id="IPR051057">
    <property type="entry name" value="PI-PLC_domain"/>
</dbReference>
<evidence type="ECO:0000256" key="2">
    <source>
        <dbReference type="ARBA" id="ARBA00012581"/>
    </source>
</evidence>
<dbReference type="EMBL" id="BMUL01000001">
    <property type="protein sequence ID" value="GHA63668.1"/>
    <property type="molecule type" value="Genomic_DNA"/>
</dbReference>
<dbReference type="PROSITE" id="PS50007">
    <property type="entry name" value="PIPLC_X_DOMAIN"/>
    <property type="match status" value="1"/>
</dbReference>
<dbReference type="Pfam" id="PF00388">
    <property type="entry name" value="PI-PLC-X"/>
    <property type="match status" value="1"/>
</dbReference>
<evidence type="ECO:0000256" key="4">
    <source>
        <dbReference type="ARBA" id="ARBA00030474"/>
    </source>
</evidence>
<gene>
    <name evidence="8" type="ORF">GCM10010305_01340</name>
</gene>
<evidence type="ECO:0000256" key="6">
    <source>
        <dbReference type="SAM" id="SignalP"/>
    </source>
</evidence>
<dbReference type="CDD" id="cd00161">
    <property type="entry name" value="beta-trefoil_Ricin-like"/>
    <property type="match status" value="1"/>
</dbReference>
<keyword evidence="6" id="KW-0732">Signal</keyword>
<reference evidence="8" key="1">
    <citation type="journal article" date="2014" name="Int. J. Syst. Evol. Microbiol.">
        <title>Complete genome sequence of Corynebacterium casei LMG S-19264T (=DSM 44701T), isolated from a smear-ripened cheese.</title>
        <authorList>
            <consortium name="US DOE Joint Genome Institute (JGI-PGF)"/>
            <person name="Walter F."/>
            <person name="Albersmeier A."/>
            <person name="Kalinowski J."/>
            <person name="Ruckert C."/>
        </authorList>
    </citation>
    <scope>NUCLEOTIDE SEQUENCE</scope>
    <source>
        <strain evidence="8">JCM 4518</strain>
    </source>
</reference>
<dbReference type="Gene3D" id="3.20.20.190">
    <property type="entry name" value="Phosphatidylinositol (PI) phosphodiesterase"/>
    <property type="match status" value="1"/>
</dbReference>
<feature type="chain" id="PRO_5037387853" description="1-phosphatidylinositol phosphodiesterase" evidence="6">
    <location>
        <begin position="43"/>
        <end position="518"/>
    </location>
</feature>
<evidence type="ECO:0000256" key="1">
    <source>
        <dbReference type="ARBA" id="ARBA00001316"/>
    </source>
</evidence>
<dbReference type="RefSeq" id="WP_189974314.1">
    <property type="nucleotide sequence ID" value="NZ_BMUL01000001.1"/>
</dbReference>
<proteinExistence type="predicted"/>
<dbReference type="PANTHER" id="PTHR13593">
    <property type="match status" value="1"/>
</dbReference>
<dbReference type="SUPFAM" id="SSF50370">
    <property type="entry name" value="Ricin B-like lectins"/>
    <property type="match status" value="1"/>
</dbReference>
<accession>A0A918SPD3</accession>
<dbReference type="InterPro" id="IPR017946">
    <property type="entry name" value="PLC-like_Pdiesterase_TIM-brl"/>
</dbReference>
<dbReference type="GO" id="GO:0004436">
    <property type="term" value="F:phosphatidylinositol diacylglycerol-lyase activity"/>
    <property type="evidence" value="ECO:0007669"/>
    <property type="project" value="UniProtKB-EC"/>
</dbReference>
<dbReference type="CDD" id="cd08586">
    <property type="entry name" value="PI-PLCc_BcPLC_like"/>
    <property type="match status" value="1"/>
</dbReference>
<dbReference type="InterPro" id="IPR035992">
    <property type="entry name" value="Ricin_B-like_lectins"/>
</dbReference>
<dbReference type="Gene3D" id="2.80.10.50">
    <property type="match status" value="1"/>
</dbReference>
<evidence type="ECO:0000313" key="9">
    <source>
        <dbReference type="Proteomes" id="UP000644020"/>
    </source>
</evidence>
<evidence type="ECO:0000256" key="3">
    <source>
        <dbReference type="ARBA" id="ARBA00019758"/>
    </source>
</evidence>
<evidence type="ECO:0000313" key="8">
    <source>
        <dbReference type="EMBL" id="GHA63668.1"/>
    </source>
</evidence>
<reference evidence="8" key="2">
    <citation type="submission" date="2020-09" db="EMBL/GenBank/DDBJ databases">
        <authorList>
            <person name="Sun Q."/>
            <person name="Ohkuma M."/>
        </authorList>
    </citation>
    <scope>NUCLEOTIDE SEQUENCE</scope>
    <source>
        <strain evidence="8">JCM 4518</strain>
    </source>
</reference>
<keyword evidence="9" id="KW-1185">Reference proteome</keyword>
<evidence type="ECO:0000259" key="7">
    <source>
        <dbReference type="SMART" id="SM00148"/>
    </source>
</evidence>
<dbReference type="SUPFAM" id="SSF51695">
    <property type="entry name" value="PLC-like phosphodiesterases"/>
    <property type="match status" value="1"/>
</dbReference>
<protein>
    <recommendedName>
        <fullName evidence="3">1-phosphatidylinositol phosphodiesterase</fullName>
        <ecNumber evidence="2">4.6.1.13</ecNumber>
    </recommendedName>
    <alternativeName>
        <fullName evidence="4">Phosphatidylinositol diacylglycerol-lyase</fullName>
    </alternativeName>
    <alternativeName>
        <fullName evidence="5">Phosphatidylinositol-specific phospholipase C</fullName>
    </alternativeName>
</protein>
<organism evidence="8 9">
    <name type="scientific">Streptomyces termitum</name>
    <dbReference type="NCBI Taxonomy" id="67368"/>
    <lineage>
        <taxon>Bacteria</taxon>
        <taxon>Bacillati</taxon>
        <taxon>Actinomycetota</taxon>
        <taxon>Actinomycetes</taxon>
        <taxon>Kitasatosporales</taxon>
        <taxon>Streptomycetaceae</taxon>
        <taxon>Streptomyces</taxon>
    </lineage>
</organism>